<keyword evidence="4 7" id="KW-0442">Lipid degradation</keyword>
<keyword evidence="2" id="KW-0732">Signal</keyword>
<comment type="similarity">
    <text evidence="1 7">Belongs to the phospholipase B-like family.</text>
</comment>
<comment type="function">
    <text evidence="7">Putative phospholipase.</text>
</comment>
<evidence type="ECO:0000256" key="2">
    <source>
        <dbReference type="ARBA" id="ARBA00022729"/>
    </source>
</evidence>
<dbReference type="Proteomes" id="UP000315496">
    <property type="component" value="Chromosome 2"/>
</dbReference>
<reference evidence="8 9" key="1">
    <citation type="submission" date="2019-05" db="EMBL/GenBank/DDBJ databases">
        <title>The compact genome of Giardia muris reveals important steps in the evolution of intestinal protozoan parasites.</title>
        <authorList>
            <person name="Xu F."/>
            <person name="Jimenez-Gonzalez A."/>
            <person name="Einarsson E."/>
            <person name="Astvaldsson A."/>
            <person name="Peirasmaki D."/>
            <person name="Eckmann L."/>
            <person name="Andersson J.O."/>
            <person name="Svard S.G."/>
            <person name="Jerlstrom-Hultqvist J."/>
        </authorList>
    </citation>
    <scope>NUCLEOTIDE SEQUENCE [LARGE SCALE GENOMIC DNA]</scope>
    <source>
        <strain evidence="8 9">Roberts-Thomson</strain>
    </source>
</reference>
<protein>
    <recommendedName>
        <fullName evidence="7">Phospholipase B-like</fullName>
        <ecNumber evidence="7">3.1.1.-</ecNumber>
    </recommendedName>
</protein>
<keyword evidence="5 7" id="KW-0443">Lipid metabolism</keyword>
<dbReference type="GO" id="GO:0009395">
    <property type="term" value="P:phospholipid catabolic process"/>
    <property type="evidence" value="ECO:0007669"/>
    <property type="project" value="TreeGrafter"/>
</dbReference>
<dbReference type="PANTHER" id="PTHR12370">
    <property type="entry name" value="PHOSPHOLIPASE B-RELATED"/>
    <property type="match status" value="1"/>
</dbReference>
<evidence type="ECO:0000313" key="8">
    <source>
        <dbReference type="EMBL" id="TNJ28235.1"/>
    </source>
</evidence>
<evidence type="ECO:0000256" key="3">
    <source>
        <dbReference type="ARBA" id="ARBA00022801"/>
    </source>
</evidence>
<proteinExistence type="inferred from homology"/>
<comment type="caution">
    <text evidence="8">The sequence shown here is derived from an EMBL/GenBank/DDBJ whole genome shotgun (WGS) entry which is preliminary data.</text>
</comment>
<dbReference type="Gene3D" id="3.60.60.30">
    <property type="match status" value="1"/>
</dbReference>
<dbReference type="Pfam" id="PF04916">
    <property type="entry name" value="Phospholip_B"/>
    <property type="match status" value="1"/>
</dbReference>
<keyword evidence="6" id="KW-0325">Glycoprotein</keyword>
<sequence>MFLMLSLGSPPPIRYLSVLPDTFLVEGTSPAALATIKVQDRVLEQGYVYSVIQTNPEASNEEQAYGAGFVEGYALGDALADHMENVLIDTFNGSFPHQFRSYATKNLEYIHTKTRGDDLSDFWLGVKAACDWLRGLTDGYARYATENGLPLYDIEDFFMYNAVGDWEDLEAILVPEEAKMTRHTRIELGQHHHCSGAIRLTPALDDAYFSHDTWTSFGSGFNRVMKSLQLHLSFGTSKHQRISFSSMPGLFSSVDDFYVQEVSDSSYTKSSNMAVLETTFHTFNESLYGEFLTTEGTVVLTWMRAQVANLLSHTADEWPKHFNQEESFTYNNAWIILDYAALRDVVVATQPSSSASTLTMNPKDLYMTRQDYIQKEDIVLLYINEVVPGHTKAYDVTANLLRDGYFFSINTPMDEELFVISGYADKNDPYWSFNESARYKIFTRELPKVTTLQDFKLLMRYNDYLHDEASNLDPGQSIASRYDLRDPHLCGRTGSLFGATDSKVTDSFLASRLAFEVIIGPARGKDSALPLFNFSVFDNLPRRGVPDVLPNVWSVFLPTTLSSFSNPSGPTPIPESE</sequence>
<dbReference type="GO" id="GO:0005576">
    <property type="term" value="C:extracellular region"/>
    <property type="evidence" value="ECO:0007669"/>
    <property type="project" value="TreeGrafter"/>
</dbReference>
<organism evidence="8 9">
    <name type="scientific">Giardia muris</name>
    <dbReference type="NCBI Taxonomy" id="5742"/>
    <lineage>
        <taxon>Eukaryota</taxon>
        <taxon>Metamonada</taxon>
        <taxon>Diplomonadida</taxon>
        <taxon>Hexamitidae</taxon>
        <taxon>Giardiinae</taxon>
        <taxon>Giardia</taxon>
    </lineage>
</organism>
<gene>
    <name evidence="8" type="ORF">GMRT_14387</name>
</gene>
<dbReference type="AlphaFoldDB" id="A0A4Z1STA9"/>
<dbReference type="EMBL" id="VDLU01000002">
    <property type="protein sequence ID" value="TNJ28235.1"/>
    <property type="molecule type" value="Genomic_DNA"/>
</dbReference>
<keyword evidence="3 7" id="KW-0378">Hydrolase</keyword>
<evidence type="ECO:0000256" key="6">
    <source>
        <dbReference type="ARBA" id="ARBA00023180"/>
    </source>
</evidence>
<evidence type="ECO:0000256" key="4">
    <source>
        <dbReference type="ARBA" id="ARBA00022963"/>
    </source>
</evidence>
<dbReference type="InterPro" id="IPR007000">
    <property type="entry name" value="PLipase_B-like"/>
</dbReference>
<dbReference type="PANTHER" id="PTHR12370:SF3">
    <property type="entry name" value="PHOSPHOLIPASE B-LIKE 2-RELATED"/>
    <property type="match status" value="1"/>
</dbReference>
<dbReference type="OrthoDB" id="419508at2759"/>
<evidence type="ECO:0000256" key="5">
    <source>
        <dbReference type="ARBA" id="ARBA00023098"/>
    </source>
</evidence>
<keyword evidence="9" id="KW-1185">Reference proteome</keyword>
<dbReference type="VEuPathDB" id="GiardiaDB:GMRT_14387"/>
<name>A0A4Z1STA9_GIAMU</name>
<accession>A0A4Z1STA9</accession>
<evidence type="ECO:0000313" key="9">
    <source>
        <dbReference type="Proteomes" id="UP000315496"/>
    </source>
</evidence>
<evidence type="ECO:0000256" key="7">
    <source>
        <dbReference type="RuleBase" id="RU364138"/>
    </source>
</evidence>
<evidence type="ECO:0000256" key="1">
    <source>
        <dbReference type="ARBA" id="ARBA00007835"/>
    </source>
</evidence>
<dbReference type="EC" id="3.1.1.-" evidence="7"/>
<dbReference type="GO" id="GO:0004620">
    <property type="term" value="F:phospholipase activity"/>
    <property type="evidence" value="ECO:0007669"/>
    <property type="project" value="InterPro"/>
</dbReference>